<evidence type="ECO:0000313" key="2">
    <source>
        <dbReference type="EMBL" id="CUN55296.1"/>
    </source>
</evidence>
<dbReference type="EMBL" id="QSJN01000007">
    <property type="protein sequence ID" value="RHD74039.1"/>
    <property type="molecule type" value="Genomic_DNA"/>
</dbReference>
<dbReference type="EMBL" id="WKMY01000001">
    <property type="protein sequence ID" value="MRY91733.1"/>
    <property type="molecule type" value="Genomic_DNA"/>
</dbReference>
<organism evidence="4 8">
    <name type="scientific">Parabacteroides distasonis</name>
    <dbReference type="NCBI Taxonomy" id="823"/>
    <lineage>
        <taxon>Bacteria</taxon>
        <taxon>Pseudomonadati</taxon>
        <taxon>Bacteroidota</taxon>
        <taxon>Bacteroidia</taxon>
        <taxon>Bacteroidales</taxon>
        <taxon>Tannerellaceae</taxon>
        <taxon>Parabacteroides</taxon>
    </lineage>
</organism>
<evidence type="ECO:0000313" key="3">
    <source>
        <dbReference type="EMBL" id="MRY57883.1"/>
    </source>
</evidence>
<reference evidence="8 9" key="3">
    <citation type="journal article" date="2019" name="Nat. Med.">
        <title>A library of human gut bacterial isolates paired with longitudinal multiomics data enables mechanistic microbiome research.</title>
        <authorList>
            <person name="Poyet M."/>
            <person name="Groussin M."/>
            <person name="Gibbons S.M."/>
            <person name="Avila-Pacheco J."/>
            <person name="Jiang X."/>
            <person name="Kearney S.M."/>
            <person name="Perrotta A.R."/>
            <person name="Berdy B."/>
            <person name="Zhao S."/>
            <person name="Lieberman T.D."/>
            <person name="Swanson P.K."/>
            <person name="Smith M."/>
            <person name="Roesemann S."/>
            <person name="Alexander J.E."/>
            <person name="Rich S.A."/>
            <person name="Livny J."/>
            <person name="Vlamakis H."/>
            <person name="Clish C."/>
            <person name="Bullock K."/>
            <person name="Deik A."/>
            <person name="Scott J."/>
            <person name="Pierce K.A."/>
            <person name="Xavier R.J."/>
            <person name="Alm E.J."/>
        </authorList>
    </citation>
    <scope>NUCLEOTIDE SEQUENCE [LARGE SCALE GENOMIC DNA]</scope>
    <source>
        <strain evidence="3 9">BIOML-A41</strain>
        <strain evidence="4 8">BIOML-A9</strain>
    </source>
</reference>
<dbReference type="Proteomes" id="UP000095455">
    <property type="component" value="Unassembled WGS sequence"/>
</dbReference>
<dbReference type="EMBL" id="WKLT01000006">
    <property type="protein sequence ID" value="MRY57883.1"/>
    <property type="molecule type" value="Genomic_DNA"/>
</dbReference>
<protein>
    <submittedName>
        <fullName evidence="4">Uncharacterized protein</fullName>
    </submittedName>
</protein>
<comment type="caution">
    <text evidence="4">The sequence shown here is derived from an EMBL/GenBank/DDBJ whole genome shotgun (WGS) entry which is preliminary data.</text>
</comment>
<dbReference type="RefSeq" id="WP_008780389.1">
    <property type="nucleotide sequence ID" value="NZ_CAXSUO010000001.1"/>
</dbReference>
<name>A0A173XWB2_PARDI</name>
<evidence type="ECO:0000313" key="6">
    <source>
        <dbReference type="Proteomes" id="UP000095455"/>
    </source>
</evidence>
<evidence type="ECO:0000256" key="1">
    <source>
        <dbReference type="SAM" id="MobiDB-lite"/>
    </source>
</evidence>
<evidence type="ECO:0000313" key="7">
    <source>
        <dbReference type="Proteomes" id="UP000284660"/>
    </source>
</evidence>
<reference evidence="2 6" key="1">
    <citation type="submission" date="2015-09" db="EMBL/GenBank/DDBJ databases">
        <authorList>
            <consortium name="Pathogen Informatics"/>
        </authorList>
    </citation>
    <scope>NUCLEOTIDE SEQUENCE [LARGE SCALE GENOMIC DNA]</scope>
    <source>
        <strain evidence="2 6">2789STDY5608822</strain>
    </source>
</reference>
<proteinExistence type="predicted"/>
<sequence>MEELVKEQPVYEIQKVKIKNNQLTAEYTEKFVEANYKNNILKESEQFIHPDLLYALNRLKPHVVKICEMHEATLVNVANPSDDDLNEKLKNIIVTGYSKGGNDESAGVSIQAQKLLKSGQILNLSVPFTKYEDESGDGYLYGAELKEAIGRCSYEVDAYLFEGKYGIKQESFDFDTPEESDITGEKEEKPKKRGRKKKEQIKEIAEEVKAFDEFA</sequence>
<evidence type="ECO:0000313" key="8">
    <source>
        <dbReference type="Proteomes" id="UP000461276"/>
    </source>
</evidence>
<evidence type="ECO:0000313" key="4">
    <source>
        <dbReference type="EMBL" id="MRY91733.1"/>
    </source>
</evidence>
<reference evidence="5 7" key="2">
    <citation type="submission" date="2018-08" db="EMBL/GenBank/DDBJ databases">
        <title>A genome reference for cultivated species of the human gut microbiota.</title>
        <authorList>
            <person name="Zou Y."/>
            <person name="Xue W."/>
            <person name="Luo G."/>
        </authorList>
    </citation>
    <scope>NUCLEOTIDE SEQUENCE [LARGE SCALE GENOMIC DNA]</scope>
    <source>
        <strain evidence="5 7">AM30-4</strain>
    </source>
</reference>
<dbReference type="AlphaFoldDB" id="A0A173XWB2"/>
<accession>A0A173XWB2</accession>
<gene>
    <name evidence="5" type="ORF">DW782_13000</name>
    <name evidence="2" type="ORF">ERS852380_00568</name>
    <name evidence="3" type="ORF">GKD59_08155</name>
    <name evidence="4" type="ORF">GKD67_00440</name>
</gene>
<dbReference type="Proteomes" id="UP000463337">
    <property type="component" value="Unassembled WGS sequence"/>
</dbReference>
<feature type="compositionally biased region" description="Acidic residues" evidence="1">
    <location>
        <begin position="172"/>
        <end position="182"/>
    </location>
</feature>
<dbReference type="Proteomes" id="UP000284660">
    <property type="component" value="Unassembled WGS sequence"/>
</dbReference>
<evidence type="ECO:0000313" key="5">
    <source>
        <dbReference type="EMBL" id="RHD74039.1"/>
    </source>
</evidence>
<evidence type="ECO:0000313" key="9">
    <source>
        <dbReference type="Proteomes" id="UP000463337"/>
    </source>
</evidence>
<dbReference type="Proteomes" id="UP000461276">
    <property type="component" value="Unassembled WGS sequence"/>
</dbReference>
<dbReference type="EMBL" id="CYYK01000002">
    <property type="protein sequence ID" value="CUN55296.1"/>
    <property type="molecule type" value="Genomic_DNA"/>
</dbReference>
<feature type="region of interest" description="Disordered" evidence="1">
    <location>
        <begin position="172"/>
        <end position="198"/>
    </location>
</feature>